<protein>
    <submittedName>
        <fullName evidence="2">Uncharacterized protein</fullName>
    </submittedName>
</protein>
<proteinExistence type="predicted"/>
<sequence length="270" mass="27732">MPDFRDLKGSLTGGGPLIGYADSTVSSGACVATVAGIQITVRAVAGLTVAVGDKLLIQRIGSTYWATSVAAAAPAVPPPTPVVAEGRPDTGDPAPAPKPTVKTGSLVCSPVATASYRDGKWRTDIGPVSDADTFQGRYAGSAYGRNTGCAFYGSKPRSLSGATVTKATIRVRRLTAGDFAARTATLRLVTQSTRPAGAPTLNETTTGPSLAVNATTNAFVIPNSWAQALVDGTRGGLAISISADSPYIRLAGRGSWSAAWTLTIYWRRSS</sequence>
<evidence type="ECO:0000313" key="3">
    <source>
        <dbReference type="Proteomes" id="UP000442707"/>
    </source>
</evidence>
<dbReference type="EMBL" id="VZRB01000008">
    <property type="protein sequence ID" value="KAB1146836.1"/>
    <property type="molecule type" value="Genomic_DNA"/>
</dbReference>
<comment type="caution">
    <text evidence="2">The sequence shown here is derived from an EMBL/GenBank/DDBJ whole genome shotgun (WGS) entry which is preliminary data.</text>
</comment>
<dbReference type="RefSeq" id="WP_150948614.1">
    <property type="nucleotide sequence ID" value="NZ_VZRB01000008.1"/>
</dbReference>
<dbReference type="AlphaFoldDB" id="A0A6H9V3C5"/>
<evidence type="ECO:0000313" key="2">
    <source>
        <dbReference type="EMBL" id="KAB1146836.1"/>
    </source>
</evidence>
<organism evidence="2 3">
    <name type="scientific">Streptomyces luteolifulvus</name>
    <dbReference type="NCBI Taxonomy" id="2615112"/>
    <lineage>
        <taxon>Bacteria</taxon>
        <taxon>Bacillati</taxon>
        <taxon>Actinomycetota</taxon>
        <taxon>Actinomycetes</taxon>
        <taxon>Kitasatosporales</taxon>
        <taxon>Streptomycetaceae</taxon>
        <taxon>Streptomyces</taxon>
    </lineage>
</organism>
<name>A0A6H9V3C5_9ACTN</name>
<dbReference type="Proteomes" id="UP000442707">
    <property type="component" value="Unassembled WGS sequence"/>
</dbReference>
<evidence type="ECO:0000256" key="1">
    <source>
        <dbReference type="SAM" id="MobiDB-lite"/>
    </source>
</evidence>
<reference evidence="2 3" key="1">
    <citation type="submission" date="2019-09" db="EMBL/GenBank/DDBJ databases">
        <title>Screening of Novel Bioactive Compounds from Soil-Associated.</title>
        <authorList>
            <person name="Zhao S."/>
        </authorList>
    </citation>
    <scope>NUCLEOTIDE SEQUENCE [LARGE SCALE GENOMIC DNA]</scope>
    <source>
        <strain evidence="2 3">HIT-DPA4</strain>
    </source>
</reference>
<accession>A0A6H9V3C5</accession>
<keyword evidence="3" id="KW-1185">Reference proteome</keyword>
<feature type="region of interest" description="Disordered" evidence="1">
    <location>
        <begin position="80"/>
        <end position="102"/>
    </location>
</feature>
<gene>
    <name evidence="2" type="ORF">F7R91_14770</name>
</gene>